<evidence type="ECO:0000256" key="1">
    <source>
        <dbReference type="SAM" id="MobiDB-lite"/>
    </source>
</evidence>
<accession>A0A9X3NQ01</accession>
<dbReference type="PROSITE" id="PS51257">
    <property type="entry name" value="PROKAR_LIPOPROTEIN"/>
    <property type="match status" value="1"/>
</dbReference>
<dbReference type="EMBL" id="JAJAQC010000054">
    <property type="protein sequence ID" value="MDA0567353.1"/>
    <property type="molecule type" value="Genomic_DNA"/>
</dbReference>
<dbReference type="PANTHER" id="PTHR43649">
    <property type="entry name" value="ARABINOSE-BINDING PROTEIN-RELATED"/>
    <property type="match status" value="1"/>
</dbReference>
<dbReference type="Pfam" id="PF13416">
    <property type="entry name" value="SBP_bac_8"/>
    <property type="match status" value="1"/>
</dbReference>
<comment type="caution">
    <text evidence="3">The sequence shown here is derived from an EMBL/GenBank/DDBJ whole genome shotgun (WGS) entry which is preliminary data.</text>
</comment>
<gene>
    <name evidence="3" type="ORF">LG943_23965</name>
</gene>
<keyword evidence="2" id="KW-0732">Signal</keyword>
<dbReference type="Gene3D" id="3.40.190.10">
    <property type="entry name" value="Periplasmic binding protein-like II"/>
    <property type="match status" value="1"/>
</dbReference>
<evidence type="ECO:0000313" key="3">
    <source>
        <dbReference type="EMBL" id="MDA0567353.1"/>
    </source>
</evidence>
<dbReference type="SUPFAM" id="SSF53850">
    <property type="entry name" value="Periplasmic binding protein-like II"/>
    <property type="match status" value="1"/>
</dbReference>
<dbReference type="InterPro" id="IPR050490">
    <property type="entry name" value="Bact_solute-bd_prot1"/>
</dbReference>
<dbReference type="Proteomes" id="UP001140076">
    <property type="component" value="Unassembled WGS sequence"/>
</dbReference>
<feature type="signal peptide" evidence="2">
    <location>
        <begin position="1"/>
        <end position="25"/>
    </location>
</feature>
<dbReference type="RefSeq" id="WP_270074598.1">
    <property type="nucleotide sequence ID" value="NZ_JAJAQC010000054.1"/>
</dbReference>
<proteinExistence type="predicted"/>
<sequence length="429" mass="46120">MSKRRRGARVAAAMLGGGALLMATACGGGGGEEDGEITLVLDTFGVMGYDALIEQYEEEHPNITIEERNVTDLANYTPQLQQNIAAGSGAGDVVAIEEGNIAQFLAQPDQFVDLNDHGGAELEDNFLGWKWEQGHAADGQLIGLGTDIGSMGMCYNVPLFEDAGLPTEPDEVSELWPTWDDFISTGEEFTEADTGASFVSTIQPYFRSVVAQQGGEPFQNREGDLVVEQTDSTREAYDTVTAMADAGLSASLPIWSEEWNAGIQNNAFATLPCPAWMLGHIESTAGEEGEGQWNVADVPGEGGNWGGSFLAVPAQSEHPEEAAELAKFLTSPEGQLSTWEEANVLPSSPEALESDEVTQFTRPYFNDAPVGEIYSATALELEPVYYGPDMQAIDDAFRQALESVEQGQAEPDEGWDNAIEEAQRATGER</sequence>
<keyword evidence="4" id="KW-1185">Reference proteome</keyword>
<evidence type="ECO:0000256" key="2">
    <source>
        <dbReference type="SAM" id="SignalP"/>
    </source>
</evidence>
<name>A0A9X3NQ01_9ACTN</name>
<dbReference type="InterPro" id="IPR006059">
    <property type="entry name" value="SBP"/>
</dbReference>
<evidence type="ECO:0000313" key="4">
    <source>
        <dbReference type="Proteomes" id="UP001140076"/>
    </source>
</evidence>
<organism evidence="3 4">
    <name type="scientific">Streptomonospora mangrovi</name>
    <dbReference type="NCBI Taxonomy" id="2883123"/>
    <lineage>
        <taxon>Bacteria</taxon>
        <taxon>Bacillati</taxon>
        <taxon>Actinomycetota</taxon>
        <taxon>Actinomycetes</taxon>
        <taxon>Streptosporangiales</taxon>
        <taxon>Nocardiopsidaceae</taxon>
        <taxon>Streptomonospora</taxon>
    </lineage>
</organism>
<protein>
    <submittedName>
        <fullName evidence="3">Extracellular solute-binding protein</fullName>
    </submittedName>
</protein>
<feature type="chain" id="PRO_5040720443" evidence="2">
    <location>
        <begin position="26"/>
        <end position="429"/>
    </location>
</feature>
<dbReference type="AlphaFoldDB" id="A0A9X3NQ01"/>
<feature type="region of interest" description="Disordered" evidence="1">
    <location>
        <begin position="403"/>
        <end position="429"/>
    </location>
</feature>
<feature type="compositionally biased region" description="Acidic residues" evidence="1">
    <location>
        <begin position="410"/>
        <end position="419"/>
    </location>
</feature>
<dbReference type="PANTHER" id="PTHR43649:SF32">
    <property type="entry name" value="SUGAR BINDING SECRETED PROTEIN"/>
    <property type="match status" value="1"/>
</dbReference>
<reference evidence="3" key="1">
    <citation type="submission" date="2021-10" db="EMBL/GenBank/DDBJ databases">
        <title>Streptomonospora sp. nov., isolated from mangrove soil.</title>
        <authorList>
            <person name="Chen X."/>
            <person name="Ge X."/>
            <person name="Liu W."/>
        </authorList>
    </citation>
    <scope>NUCLEOTIDE SEQUENCE</scope>
    <source>
        <strain evidence="3">S1-112</strain>
    </source>
</reference>